<dbReference type="Pfam" id="PF21018">
    <property type="entry name" value="BipA_C"/>
    <property type="match status" value="1"/>
</dbReference>
<protein>
    <recommendedName>
        <fullName evidence="3">Large ribosomal subunit assembly factor BipA</fullName>
        <ecNumber evidence="3">3.6.5.-</ecNumber>
    </recommendedName>
    <alternativeName>
        <fullName evidence="3">GTP-binding protein BipA</fullName>
    </alternativeName>
</protein>
<name>A0ABT3A528_9ALTE</name>
<dbReference type="InterPro" id="IPR048876">
    <property type="entry name" value="BipA_C"/>
</dbReference>
<evidence type="ECO:0000313" key="5">
    <source>
        <dbReference type="EMBL" id="MCV2883744.1"/>
    </source>
</evidence>
<dbReference type="InterPro" id="IPR000640">
    <property type="entry name" value="EFG_V-like"/>
</dbReference>
<dbReference type="InterPro" id="IPR004161">
    <property type="entry name" value="EFTu-like_2"/>
</dbReference>
<sequence length="611" mass="67509">MLANDISNLRNIAIIAHVDHGKTTLVDKLLQQSGTLESRGEAEERVMDSNDIEKERGITILAKNTAIRWNDYRINIVDTPGHADFGGEVERVMSMADSVLLLVDAQEGPMPQTRFVTQKAFAQGLKPIVVINKIDKPGARPDWVIDQVFDLFDNLGATDDQLDFQVVYASALNGWASLDADEKQEDMTALFQTIVDQVQAPNADPEGSFQMQISQLDYNSYVGVIGVGRIKRGSVKPNDQVTIIGADGKKRNGKVGQIQGYLGLERHEIDSAHAGDIIAITGLGELKISDTICDQNEVEALPPLSVDEPTVTMTFQVNTSPFAGKEGKYVTSRNILERLQAELVHNVALRVEETPDPDKFRVSGRGELHLGILIENMRREGYELAVSRPEVILRDVDGEVHEPYETLTIDCEEEHQGSIMEQIGLRKGELTDMSPDGKGRVRMDFVIPSRGLIGFQTEFMTLTSGSGLLYHTFDHYGPHKGGNIGQRKNGVLIANAAGKALTNALFNLQDRGRLFIGHGVEVYEGMIIGIHSRDNDLTVNALKGKQLTNVRASGTDEAQNLVPPIVMTLEQALEFIDDDELVEVTPESIRLRKKLLTENDRKRASRAKDKE</sequence>
<dbReference type="SUPFAM" id="SSF50447">
    <property type="entry name" value="Translation proteins"/>
    <property type="match status" value="1"/>
</dbReference>
<dbReference type="InterPro" id="IPR035647">
    <property type="entry name" value="EFG_III/V"/>
</dbReference>
<dbReference type="Gene3D" id="3.30.70.240">
    <property type="match status" value="1"/>
</dbReference>
<organism evidence="5 6">
    <name type="scientific">Fluctibacter corallii</name>
    <dbReference type="NCBI Taxonomy" id="2984329"/>
    <lineage>
        <taxon>Bacteria</taxon>
        <taxon>Pseudomonadati</taxon>
        <taxon>Pseudomonadota</taxon>
        <taxon>Gammaproteobacteria</taxon>
        <taxon>Alteromonadales</taxon>
        <taxon>Alteromonadaceae</taxon>
        <taxon>Fluctibacter</taxon>
    </lineage>
</organism>
<dbReference type="CDD" id="cd03691">
    <property type="entry name" value="BipA_TypA_II"/>
    <property type="match status" value="1"/>
</dbReference>
<dbReference type="InterPro" id="IPR047042">
    <property type="entry name" value="BipA_II"/>
</dbReference>
<comment type="function">
    <text evidence="3">A 50S ribosomal subunit assembly protein with GTPase activity, required for 50S subunit assembly at low temperatures, may also play a role in translation. Binds GTP and analogs. Binds the 70S ribosome between the 30S and 50S subunits, in a similar position as ribosome-bound EF-G; it contacts a number of ribosomal proteins, both rRNAs and the A-site tRNA.</text>
</comment>
<dbReference type="Gene3D" id="3.30.70.870">
    <property type="entry name" value="Elongation Factor G (Translational Gtpase), domain 3"/>
    <property type="match status" value="1"/>
</dbReference>
<dbReference type="SUPFAM" id="SSF54980">
    <property type="entry name" value="EF-G C-terminal domain-like"/>
    <property type="match status" value="2"/>
</dbReference>
<dbReference type="EC" id="3.6.5.-" evidence="3"/>
<dbReference type="PROSITE" id="PS00301">
    <property type="entry name" value="G_TR_1"/>
    <property type="match status" value="1"/>
</dbReference>
<dbReference type="SUPFAM" id="SSF52540">
    <property type="entry name" value="P-loop containing nucleoside triphosphate hydrolases"/>
    <property type="match status" value="1"/>
</dbReference>
<dbReference type="PANTHER" id="PTHR42908">
    <property type="entry name" value="TRANSLATION ELONGATION FACTOR-RELATED"/>
    <property type="match status" value="1"/>
</dbReference>
<dbReference type="EMBL" id="JAOWKX010000001">
    <property type="protein sequence ID" value="MCV2883744.1"/>
    <property type="molecule type" value="Genomic_DNA"/>
</dbReference>
<feature type="binding site" evidence="3">
    <location>
        <begin position="19"/>
        <end position="24"/>
    </location>
    <ligand>
        <name>GTP</name>
        <dbReference type="ChEBI" id="CHEBI:37565"/>
    </ligand>
</feature>
<dbReference type="Gene3D" id="3.40.50.300">
    <property type="entry name" value="P-loop containing nucleotide triphosphate hydrolases"/>
    <property type="match status" value="1"/>
</dbReference>
<accession>A0ABT3A528</accession>
<comment type="similarity">
    <text evidence="3">Belongs to the TRAFAC class translation factor GTPase superfamily. Classic translation factor GTPase family. BipA subfamily.</text>
</comment>
<dbReference type="CDD" id="cd03710">
    <property type="entry name" value="BipA_TypA_C"/>
    <property type="match status" value="1"/>
</dbReference>
<dbReference type="HAMAP" id="MF_00849">
    <property type="entry name" value="BipA"/>
    <property type="match status" value="1"/>
</dbReference>
<dbReference type="InterPro" id="IPR035651">
    <property type="entry name" value="BipA_V"/>
</dbReference>
<dbReference type="InterPro" id="IPR009000">
    <property type="entry name" value="Transl_B-barrel_sf"/>
</dbReference>
<comment type="subcellular location">
    <subcellularLocation>
        <location evidence="3">Cytoplasm</location>
    </subcellularLocation>
    <text evidence="3">Binds to ribosomes.</text>
</comment>
<dbReference type="Gene3D" id="2.40.50.250">
    <property type="entry name" value="bipa protein"/>
    <property type="match status" value="1"/>
</dbReference>
<dbReference type="InterPro" id="IPR047043">
    <property type="entry name" value="BipA_III"/>
</dbReference>
<dbReference type="InterPro" id="IPR042116">
    <property type="entry name" value="TypA/BipA_C"/>
</dbReference>
<comment type="catalytic activity">
    <reaction evidence="3">
        <text>GTP + H2O = GDP + phosphate + H(+)</text>
        <dbReference type="Rhea" id="RHEA:19669"/>
        <dbReference type="ChEBI" id="CHEBI:15377"/>
        <dbReference type="ChEBI" id="CHEBI:15378"/>
        <dbReference type="ChEBI" id="CHEBI:37565"/>
        <dbReference type="ChEBI" id="CHEBI:43474"/>
        <dbReference type="ChEBI" id="CHEBI:58189"/>
    </reaction>
</comment>
<evidence type="ECO:0000313" key="6">
    <source>
        <dbReference type="Proteomes" id="UP001652504"/>
    </source>
</evidence>
<proteinExistence type="inferred from homology"/>
<dbReference type="InterPro" id="IPR005225">
    <property type="entry name" value="Small_GTP-bd"/>
</dbReference>
<evidence type="ECO:0000256" key="3">
    <source>
        <dbReference type="HAMAP-Rule" id="MF_00849"/>
    </source>
</evidence>
<keyword evidence="3" id="KW-0694">RNA-binding</keyword>
<keyword evidence="3" id="KW-0699">rRNA-binding</keyword>
<gene>
    <name evidence="5" type="primary">typA</name>
    <name evidence="3" type="synonym">bipA</name>
    <name evidence="5" type="ORF">OE749_03380</name>
</gene>
<dbReference type="Proteomes" id="UP001652504">
    <property type="component" value="Unassembled WGS sequence"/>
</dbReference>
<dbReference type="PROSITE" id="PS51722">
    <property type="entry name" value="G_TR_2"/>
    <property type="match status" value="1"/>
</dbReference>
<dbReference type="Gene3D" id="2.40.30.10">
    <property type="entry name" value="Translation factors"/>
    <property type="match status" value="1"/>
</dbReference>
<keyword evidence="3" id="KW-0820">tRNA-binding</keyword>
<dbReference type="NCBIfam" id="TIGR01394">
    <property type="entry name" value="TypA_BipA"/>
    <property type="match status" value="1"/>
</dbReference>
<feature type="binding site" evidence="3">
    <location>
        <begin position="132"/>
        <end position="135"/>
    </location>
    <ligand>
        <name>GTP</name>
        <dbReference type="ChEBI" id="CHEBI:37565"/>
    </ligand>
</feature>
<keyword evidence="6" id="KW-1185">Reference proteome</keyword>
<dbReference type="InterPro" id="IPR031157">
    <property type="entry name" value="G_TR_CS"/>
</dbReference>
<dbReference type="InterPro" id="IPR027417">
    <property type="entry name" value="P-loop_NTPase"/>
</dbReference>
<keyword evidence="3" id="KW-0378">Hydrolase</keyword>
<dbReference type="InterPro" id="IPR006298">
    <property type="entry name" value="BipA"/>
</dbReference>
<dbReference type="InterPro" id="IPR000795">
    <property type="entry name" value="T_Tr_GTP-bd_dom"/>
</dbReference>
<dbReference type="Pfam" id="PF00009">
    <property type="entry name" value="GTP_EFTU"/>
    <property type="match status" value="1"/>
</dbReference>
<comment type="caution">
    <text evidence="5">The sequence shown here is derived from an EMBL/GenBank/DDBJ whole genome shotgun (WGS) entry which is preliminary data.</text>
</comment>
<dbReference type="Pfam" id="PF03144">
    <property type="entry name" value="GTP_EFTU_D2"/>
    <property type="match status" value="1"/>
</dbReference>
<keyword evidence="3" id="KW-0963">Cytoplasm</keyword>
<dbReference type="NCBIfam" id="TIGR00231">
    <property type="entry name" value="small_GTP"/>
    <property type="match status" value="1"/>
</dbReference>
<dbReference type="Pfam" id="PF00679">
    <property type="entry name" value="EFG_C"/>
    <property type="match status" value="1"/>
</dbReference>
<dbReference type="PRINTS" id="PR00315">
    <property type="entry name" value="ELONGATNFCT"/>
</dbReference>
<evidence type="ECO:0000259" key="4">
    <source>
        <dbReference type="PROSITE" id="PS51722"/>
    </source>
</evidence>
<feature type="domain" description="Tr-type G" evidence="4">
    <location>
        <begin position="7"/>
        <end position="202"/>
    </location>
</feature>
<keyword evidence="3" id="KW-0690">Ribosome biogenesis</keyword>
<reference evidence="5 6" key="1">
    <citation type="submission" date="2022-10" db="EMBL/GenBank/DDBJ databases">
        <title>Aestuariibacter sp. AA17 isolated from Montipora capitata coral fragment.</title>
        <authorList>
            <person name="Emsley S.A."/>
            <person name="Pfannmuller K.M."/>
            <person name="Loughran R.M."/>
            <person name="Shlafstein M."/>
            <person name="Papke E."/>
            <person name="Saw J.H."/>
            <person name="Ushijima B."/>
            <person name="Videau P."/>
        </authorList>
    </citation>
    <scope>NUCLEOTIDE SEQUENCE [LARGE SCALE GENOMIC DNA]</scope>
    <source>
        <strain evidence="5 6">AA17</strain>
    </source>
</reference>
<comment type="subunit">
    <text evidence="3">Monomer.</text>
</comment>
<dbReference type="InterPro" id="IPR047041">
    <property type="entry name" value="BipA_GTP-bd_dom"/>
</dbReference>
<dbReference type="CDD" id="cd16263">
    <property type="entry name" value="BipA_III"/>
    <property type="match status" value="1"/>
</dbReference>
<evidence type="ECO:0000256" key="1">
    <source>
        <dbReference type="ARBA" id="ARBA00022741"/>
    </source>
</evidence>
<keyword evidence="2 3" id="KW-0342">GTP-binding</keyword>
<keyword evidence="1 3" id="KW-0547">Nucleotide-binding</keyword>
<dbReference type="PANTHER" id="PTHR42908:SF8">
    <property type="entry name" value="TR-TYPE G DOMAIN-CONTAINING PROTEIN"/>
    <property type="match status" value="1"/>
</dbReference>
<evidence type="ECO:0000256" key="2">
    <source>
        <dbReference type="ARBA" id="ARBA00023134"/>
    </source>
</evidence>
<dbReference type="CDD" id="cd01891">
    <property type="entry name" value="TypA_BipA"/>
    <property type="match status" value="1"/>
</dbReference>